<dbReference type="PRINTS" id="PR00455">
    <property type="entry name" value="HTHTETR"/>
</dbReference>
<dbReference type="Gene3D" id="1.10.357.10">
    <property type="entry name" value="Tetracycline Repressor, domain 2"/>
    <property type="match status" value="1"/>
</dbReference>
<dbReference type="PANTHER" id="PTHR30055">
    <property type="entry name" value="HTH-TYPE TRANSCRIPTIONAL REGULATOR RUTR"/>
    <property type="match status" value="1"/>
</dbReference>
<evidence type="ECO:0000313" key="7">
    <source>
        <dbReference type="Proteomes" id="UP001515780"/>
    </source>
</evidence>
<dbReference type="SUPFAM" id="SSF48498">
    <property type="entry name" value="Tetracyclin repressor-like, C-terminal domain"/>
    <property type="match status" value="1"/>
</dbReference>
<name>A0ABX0RVZ5_9GAMM</name>
<evidence type="ECO:0000256" key="3">
    <source>
        <dbReference type="ARBA" id="ARBA00023163"/>
    </source>
</evidence>
<keyword evidence="3" id="KW-0804">Transcription</keyword>
<evidence type="ECO:0000259" key="5">
    <source>
        <dbReference type="PROSITE" id="PS50977"/>
    </source>
</evidence>
<dbReference type="PROSITE" id="PS50977">
    <property type="entry name" value="HTH_TETR_2"/>
    <property type="match status" value="1"/>
</dbReference>
<dbReference type="InterPro" id="IPR036271">
    <property type="entry name" value="Tet_transcr_reg_TetR-rel_C_sf"/>
</dbReference>
<feature type="DNA-binding region" description="H-T-H motif" evidence="4">
    <location>
        <begin position="36"/>
        <end position="55"/>
    </location>
</feature>
<comment type="caution">
    <text evidence="6">The sequence shown here is derived from an EMBL/GenBank/DDBJ whole genome shotgun (WGS) entry which is preliminary data.</text>
</comment>
<evidence type="ECO:0000313" key="6">
    <source>
        <dbReference type="EMBL" id="NIG21259.1"/>
    </source>
</evidence>
<feature type="domain" description="HTH tetR-type" evidence="5">
    <location>
        <begin position="13"/>
        <end position="73"/>
    </location>
</feature>
<dbReference type="EMBL" id="VWXC01000019">
    <property type="protein sequence ID" value="NIG21259.1"/>
    <property type="molecule type" value="Genomic_DNA"/>
</dbReference>
<dbReference type="SUPFAM" id="SSF46689">
    <property type="entry name" value="Homeodomain-like"/>
    <property type="match status" value="1"/>
</dbReference>
<dbReference type="InterPro" id="IPR009057">
    <property type="entry name" value="Homeodomain-like_sf"/>
</dbReference>
<dbReference type="InterPro" id="IPR041586">
    <property type="entry name" value="PsrA_TetR_C"/>
</dbReference>
<gene>
    <name evidence="6" type="ORF">F3J37_21525</name>
</gene>
<accession>A0ABX0RVZ5</accession>
<keyword evidence="1" id="KW-0805">Transcription regulation</keyword>
<keyword evidence="2 4" id="KW-0238">DNA-binding</keyword>
<dbReference type="PANTHER" id="PTHR30055:SF234">
    <property type="entry name" value="HTH-TYPE TRANSCRIPTIONAL REGULATOR BETI"/>
    <property type="match status" value="1"/>
</dbReference>
<evidence type="ECO:0000256" key="1">
    <source>
        <dbReference type="ARBA" id="ARBA00023015"/>
    </source>
</evidence>
<organism evidence="6 7">
    <name type="scientific">Candidatus Pantoea communis</name>
    <dbReference type="NCBI Taxonomy" id="2608354"/>
    <lineage>
        <taxon>Bacteria</taxon>
        <taxon>Pseudomonadati</taxon>
        <taxon>Pseudomonadota</taxon>
        <taxon>Gammaproteobacteria</taxon>
        <taxon>Enterobacterales</taxon>
        <taxon>Erwiniaceae</taxon>
        <taxon>Pantoea</taxon>
    </lineage>
</organism>
<sequence length="220" mass="24515">MMLKKKSERLPQGEAYQRILEAAEPLFAERNPELVSFRDLASAAGVSLSAINYHFGTRQALFRHIFLRRARAQTERRSASLQQLKLTGLENDIEAIIEAFVQPALNVQPGDKHDLFNKMRARLVADASPDSRATLSEAYDVNDRLFVEALAKALPHLSLKDVHWRFHFLVGSMIYTMSDFGQLAEISSGVCSPEDSSESIRYIIQAFAAALRAPATSPAP</sequence>
<dbReference type="Pfam" id="PF17939">
    <property type="entry name" value="TetR_C_30"/>
    <property type="match status" value="1"/>
</dbReference>
<dbReference type="InterPro" id="IPR001647">
    <property type="entry name" value="HTH_TetR"/>
</dbReference>
<proteinExistence type="predicted"/>
<keyword evidence="7" id="KW-1185">Reference proteome</keyword>
<evidence type="ECO:0000256" key="2">
    <source>
        <dbReference type="ARBA" id="ARBA00023125"/>
    </source>
</evidence>
<evidence type="ECO:0000256" key="4">
    <source>
        <dbReference type="PROSITE-ProRule" id="PRU00335"/>
    </source>
</evidence>
<protein>
    <submittedName>
        <fullName evidence="6">TetR/AcrR family transcriptional regulator</fullName>
    </submittedName>
</protein>
<dbReference type="Pfam" id="PF00440">
    <property type="entry name" value="TetR_N"/>
    <property type="match status" value="1"/>
</dbReference>
<dbReference type="InterPro" id="IPR050109">
    <property type="entry name" value="HTH-type_TetR-like_transc_reg"/>
</dbReference>
<dbReference type="Proteomes" id="UP001515780">
    <property type="component" value="Unassembled WGS sequence"/>
</dbReference>
<reference evidence="6 7" key="1">
    <citation type="journal article" date="2019" name="bioRxiv">
        <title>Bacteria contribute to plant secondary compound degradation in a generalist herbivore system.</title>
        <authorList>
            <person name="Francoeur C.B."/>
            <person name="Khadempour L."/>
            <person name="Moreira-Soto R.D."/>
            <person name="Gotting K."/>
            <person name="Book A.J."/>
            <person name="Pinto-Tomas A.A."/>
            <person name="Keefover-Ring K."/>
            <person name="Currie C.R."/>
        </authorList>
    </citation>
    <scope>NUCLEOTIDE SEQUENCE [LARGE SCALE GENOMIC DNA]</scope>
    <source>
        <strain evidence="6">Al-1710</strain>
    </source>
</reference>